<reference evidence="1 2" key="1">
    <citation type="submission" date="2019-10" db="EMBL/GenBank/DDBJ databases">
        <title>Assembly and Annotation for the nematode Trichostrongylus colubriformis.</title>
        <authorList>
            <person name="Martin J."/>
        </authorList>
    </citation>
    <scope>NUCLEOTIDE SEQUENCE [LARGE SCALE GENOMIC DNA]</scope>
    <source>
        <strain evidence="1">G859</strain>
        <tissue evidence="1">Whole worm</tissue>
    </source>
</reference>
<proteinExistence type="predicted"/>
<accession>A0AAN8F791</accession>
<organism evidence="1 2">
    <name type="scientific">Trichostrongylus colubriformis</name>
    <name type="common">Black scour worm</name>
    <dbReference type="NCBI Taxonomy" id="6319"/>
    <lineage>
        <taxon>Eukaryota</taxon>
        <taxon>Metazoa</taxon>
        <taxon>Ecdysozoa</taxon>
        <taxon>Nematoda</taxon>
        <taxon>Chromadorea</taxon>
        <taxon>Rhabditida</taxon>
        <taxon>Rhabditina</taxon>
        <taxon>Rhabditomorpha</taxon>
        <taxon>Strongyloidea</taxon>
        <taxon>Trichostrongylidae</taxon>
        <taxon>Trichostrongylus</taxon>
    </lineage>
</organism>
<sequence>MIIFRFSIFQGNLSSAYISFGAKEPREIPSSSIETTPRSAGDDLLQVTVRKGQSSPSISRLHPTETVRSLGALPSSLTMPSHLGGDCYSSTEYVEYAERQFDDD</sequence>
<keyword evidence="2" id="KW-1185">Reference proteome</keyword>
<evidence type="ECO:0000313" key="2">
    <source>
        <dbReference type="Proteomes" id="UP001331761"/>
    </source>
</evidence>
<dbReference type="AlphaFoldDB" id="A0AAN8F791"/>
<dbReference type="Proteomes" id="UP001331761">
    <property type="component" value="Unassembled WGS sequence"/>
</dbReference>
<evidence type="ECO:0000313" key="1">
    <source>
        <dbReference type="EMBL" id="KAK5974346.1"/>
    </source>
</evidence>
<feature type="non-terminal residue" evidence="1">
    <location>
        <position position="104"/>
    </location>
</feature>
<name>A0AAN8F791_TRICO</name>
<dbReference type="EMBL" id="WIXE01014374">
    <property type="protein sequence ID" value="KAK5974346.1"/>
    <property type="molecule type" value="Genomic_DNA"/>
</dbReference>
<comment type="caution">
    <text evidence="1">The sequence shown here is derived from an EMBL/GenBank/DDBJ whole genome shotgun (WGS) entry which is preliminary data.</text>
</comment>
<protein>
    <submittedName>
        <fullName evidence="1">Uncharacterized protein</fullName>
    </submittedName>
</protein>
<gene>
    <name evidence="1" type="ORF">GCK32_020931</name>
</gene>